<dbReference type="EMBL" id="JBFXLQ010000092">
    <property type="protein sequence ID" value="KAL2859969.1"/>
    <property type="molecule type" value="Genomic_DNA"/>
</dbReference>
<accession>A0ABR4L607</accession>
<reference evidence="3 4" key="1">
    <citation type="submission" date="2024-07" db="EMBL/GenBank/DDBJ databases">
        <title>Section-level genome sequencing and comparative genomics of Aspergillus sections Usti and Cavernicolus.</title>
        <authorList>
            <consortium name="Lawrence Berkeley National Laboratory"/>
            <person name="Nybo J.L."/>
            <person name="Vesth T.C."/>
            <person name="Theobald S."/>
            <person name="Frisvad J.C."/>
            <person name="Larsen T.O."/>
            <person name="Kjaerboelling I."/>
            <person name="Rothschild-Mancinelli K."/>
            <person name="Lyhne E.K."/>
            <person name="Kogle M.E."/>
            <person name="Barry K."/>
            <person name="Clum A."/>
            <person name="Na H."/>
            <person name="Ledsgaard L."/>
            <person name="Lin J."/>
            <person name="Lipzen A."/>
            <person name="Kuo A."/>
            <person name="Riley R."/>
            <person name="Mondo S."/>
            <person name="Labutti K."/>
            <person name="Haridas S."/>
            <person name="Pangalinan J."/>
            <person name="Salamov A.A."/>
            <person name="Simmons B.A."/>
            <person name="Magnuson J.K."/>
            <person name="Chen J."/>
            <person name="Drula E."/>
            <person name="Henrissat B."/>
            <person name="Wiebenga A."/>
            <person name="Lubbers R.J."/>
            <person name="Gomes A.C."/>
            <person name="Macurrencykelacurrency M.R."/>
            <person name="Stajich J."/>
            <person name="Grigoriev I.V."/>
            <person name="Mortensen U.H."/>
            <person name="De Vries R.P."/>
            <person name="Baker S.E."/>
            <person name="Andersen M.R."/>
        </authorList>
    </citation>
    <scope>NUCLEOTIDE SEQUENCE [LARGE SCALE GENOMIC DNA]</scope>
    <source>
        <strain evidence="3 4">CBS 449.75</strain>
    </source>
</reference>
<evidence type="ECO:0000313" key="3">
    <source>
        <dbReference type="EMBL" id="KAL2859969.1"/>
    </source>
</evidence>
<dbReference type="Proteomes" id="UP001610432">
    <property type="component" value="Unassembled WGS sequence"/>
</dbReference>
<evidence type="ECO:0000259" key="2">
    <source>
        <dbReference type="Pfam" id="PF24883"/>
    </source>
</evidence>
<protein>
    <recommendedName>
        <fullName evidence="2">Nephrocystin 3-like N-terminal domain-containing protein</fullName>
    </recommendedName>
</protein>
<dbReference type="PANTHER" id="PTHR46082">
    <property type="entry name" value="ATP/GTP-BINDING PROTEIN-RELATED"/>
    <property type="match status" value="1"/>
</dbReference>
<comment type="caution">
    <text evidence="3">The sequence shown here is derived from an EMBL/GenBank/DDBJ whole genome shotgun (WGS) entry which is preliminary data.</text>
</comment>
<sequence>MEAAGIMNEIPVGNIRGVCDYGDERKNKDWQPYAAAMAAAFAKAVLSEITPKCVTQSPDVRTDFTGEDKACLRDLLVADPETERRRIEATKGGLLDDSFRWVLETTEFRKWHSSSKSELLWIKGDPGKVSYGV</sequence>
<proteinExistence type="predicted"/>
<gene>
    <name evidence="3" type="ORF">BJX67DRAFT_368375</name>
</gene>
<dbReference type="SUPFAM" id="SSF53167">
    <property type="entry name" value="Purine and uridine phosphorylases"/>
    <property type="match status" value="1"/>
</dbReference>
<keyword evidence="4" id="KW-1185">Reference proteome</keyword>
<dbReference type="InterPro" id="IPR035994">
    <property type="entry name" value="Nucleoside_phosphorylase_sf"/>
</dbReference>
<dbReference type="InterPro" id="IPR056884">
    <property type="entry name" value="NPHP3-like_N"/>
</dbReference>
<keyword evidence="1" id="KW-0677">Repeat</keyword>
<dbReference type="RefSeq" id="XP_070880525.1">
    <property type="nucleotide sequence ID" value="XM_071030626.1"/>
</dbReference>
<organism evidence="3 4">
    <name type="scientific">Aspergillus lucknowensis</name>
    <dbReference type="NCBI Taxonomy" id="176173"/>
    <lineage>
        <taxon>Eukaryota</taxon>
        <taxon>Fungi</taxon>
        <taxon>Dikarya</taxon>
        <taxon>Ascomycota</taxon>
        <taxon>Pezizomycotina</taxon>
        <taxon>Eurotiomycetes</taxon>
        <taxon>Eurotiomycetidae</taxon>
        <taxon>Eurotiales</taxon>
        <taxon>Aspergillaceae</taxon>
        <taxon>Aspergillus</taxon>
        <taxon>Aspergillus subgen. Nidulantes</taxon>
    </lineage>
</organism>
<dbReference type="PANTHER" id="PTHR46082:SF11">
    <property type="entry name" value="AAA+ ATPASE DOMAIN-CONTAINING PROTEIN-RELATED"/>
    <property type="match status" value="1"/>
</dbReference>
<dbReference type="Gene3D" id="3.40.50.1580">
    <property type="entry name" value="Nucleoside phosphorylase domain"/>
    <property type="match status" value="1"/>
</dbReference>
<feature type="domain" description="Nephrocystin 3-like N-terminal" evidence="2">
    <location>
        <begin position="98"/>
        <end position="127"/>
    </location>
</feature>
<name>A0ABR4L607_9EURO</name>
<dbReference type="Pfam" id="PF24883">
    <property type="entry name" value="NPHP3_N"/>
    <property type="match status" value="1"/>
</dbReference>
<dbReference type="GeneID" id="98145698"/>
<evidence type="ECO:0000313" key="4">
    <source>
        <dbReference type="Proteomes" id="UP001610432"/>
    </source>
</evidence>
<evidence type="ECO:0000256" key="1">
    <source>
        <dbReference type="ARBA" id="ARBA00022737"/>
    </source>
</evidence>
<dbReference type="InterPro" id="IPR053137">
    <property type="entry name" value="NLR-like"/>
</dbReference>